<dbReference type="InterPro" id="IPR000055">
    <property type="entry name" value="Restrct_endonuc_typeI_TRD"/>
</dbReference>
<protein>
    <submittedName>
        <fullName evidence="5">Type I restriction enzyme, S subunit</fullName>
    </submittedName>
</protein>
<dbReference type="InterPro" id="IPR052021">
    <property type="entry name" value="Type-I_RS_S_subunit"/>
</dbReference>
<feature type="domain" description="Type I restriction modification DNA specificity" evidence="4">
    <location>
        <begin position="13"/>
        <end position="179"/>
    </location>
</feature>
<comment type="similarity">
    <text evidence="1">Belongs to the type-I restriction system S methylase family.</text>
</comment>
<accession>A0A1G8IYL9</accession>
<evidence type="ECO:0000259" key="4">
    <source>
        <dbReference type="Pfam" id="PF01420"/>
    </source>
</evidence>
<evidence type="ECO:0000313" key="6">
    <source>
        <dbReference type="Proteomes" id="UP000183263"/>
    </source>
</evidence>
<dbReference type="AlphaFoldDB" id="A0A1G8IYL9"/>
<dbReference type="Pfam" id="PF01420">
    <property type="entry name" value="Methylase_S"/>
    <property type="match status" value="1"/>
</dbReference>
<dbReference type="PANTHER" id="PTHR30408:SF12">
    <property type="entry name" value="TYPE I RESTRICTION ENZYME MJAVIII SPECIFICITY SUBUNIT"/>
    <property type="match status" value="1"/>
</dbReference>
<dbReference type="InterPro" id="IPR044946">
    <property type="entry name" value="Restrct_endonuc_typeI_TRD_sf"/>
</dbReference>
<dbReference type="Gene3D" id="3.90.220.20">
    <property type="entry name" value="DNA methylase specificity domains"/>
    <property type="match status" value="2"/>
</dbReference>
<dbReference type="EMBL" id="FNDN01000006">
    <property type="protein sequence ID" value="SDI24039.1"/>
    <property type="molecule type" value="Genomic_DNA"/>
</dbReference>
<dbReference type="RefSeq" id="WP_139183248.1">
    <property type="nucleotide sequence ID" value="NZ_CP048813.1"/>
</dbReference>
<dbReference type="OrthoDB" id="9798929at2"/>
<keyword evidence="6" id="KW-1185">Reference proteome</keyword>
<name>A0A1G8IYL9_9NOCA</name>
<dbReference type="Gene3D" id="1.10.287.1120">
    <property type="entry name" value="Bipartite methylase S protein"/>
    <property type="match status" value="1"/>
</dbReference>
<dbReference type="Proteomes" id="UP000183263">
    <property type="component" value="Unassembled WGS sequence"/>
</dbReference>
<gene>
    <name evidence="5" type="ORF">SAMN05444695_1067</name>
</gene>
<dbReference type="GO" id="GO:0003677">
    <property type="term" value="F:DNA binding"/>
    <property type="evidence" value="ECO:0007669"/>
    <property type="project" value="UniProtKB-KW"/>
</dbReference>
<proteinExistence type="inferred from homology"/>
<reference evidence="5 6" key="1">
    <citation type="submission" date="2016-10" db="EMBL/GenBank/DDBJ databases">
        <authorList>
            <person name="de Groot N.N."/>
        </authorList>
    </citation>
    <scope>NUCLEOTIDE SEQUENCE [LARGE SCALE GENOMIC DNA]</scope>
    <source>
        <strain evidence="5 6">DSM 44892</strain>
    </source>
</reference>
<sequence>MPTTLSQPTGFRWRPLGELARLESGHTPSRKVDEYWDGEIPWIGIRDATANHGRTIDHTLQNVTQKGIENSSARILPAGTVCLSRTASVGYVVRMGVPMATSQDFVNWVCGPGLSSRYLRYLLVAEQESVRRFSYGTTHQTMYYPEAKALHVCVPERSEQDAIAEILGAFDDKIAVNRKVVETAAELAVSMLAGGNRFVELGAVASLRKATCSPALMGDMAVAHFSLPAFDSGEMPEISNPVEIKSAKFEVEKPSVLISKLNPRFPRVWNLARLPAERAFASTEFLVLEPMSCSTSVLWALLRSPVLSAQLQSQVAGTSGSHQRVKPADVMASQVPDPEQFSPSLLDTVSSLGTLVVDRREESASLVRLRDTLLPRLIAGELRVRDAEREVESVL</sequence>
<dbReference type="PANTHER" id="PTHR30408">
    <property type="entry name" value="TYPE-1 RESTRICTION ENZYME ECOKI SPECIFICITY PROTEIN"/>
    <property type="match status" value="1"/>
</dbReference>
<evidence type="ECO:0000313" key="5">
    <source>
        <dbReference type="EMBL" id="SDI24039.1"/>
    </source>
</evidence>
<dbReference type="GO" id="GO:0009307">
    <property type="term" value="P:DNA restriction-modification system"/>
    <property type="evidence" value="ECO:0007669"/>
    <property type="project" value="UniProtKB-KW"/>
</dbReference>
<dbReference type="SUPFAM" id="SSF116734">
    <property type="entry name" value="DNA methylase specificity domain"/>
    <property type="match status" value="2"/>
</dbReference>
<organism evidence="5 6">
    <name type="scientific">Rhodococcus triatomae</name>
    <dbReference type="NCBI Taxonomy" id="300028"/>
    <lineage>
        <taxon>Bacteria</taxon>
        <taxon>Bacillati</taxon>
        <taxon>Actinomycetota</taxon>
        <taxon>Actinomycetes</taxon>
        <taxon>Mycobacteriales</taxon>
        <taxon>Nocardiaceae</taxon>
        <taxon>Rhodococcus</taxon>
    </lineage>
</organism>
<keyword evidence="3" id="KW-0238">DNA-binding</keyword>
<evidence type="ECO:0000256" key="2">
    <source>
        <dbReference type="ARBA" id="ARBA00022747"/>
    </source>
</evidence>
<keyword evidence="2" id="KW-0680">Restriction system</keyword>
<evidence type="ECO:0000256" key="3">
    <source>
        <dbReference type="ARBA" id="ARBA00023125"/>
    </source>
</evidence>
<evidence type="ECO:0000256" key="1">
    <source>
        <dbReference type="ARBA" id="ARBA00010923"/>
    </source>
</evidence>